<evidence type="ECO:0000313" key="3">
    <source>
        <dbReference type="EMBL" id="KAK7949034.1"/>
    </source>
</evidence>
<proteinExistence type="predicted"/>
<organism evidence="3 4">
    <name type="scientific">Apiospora aurea</name>
    <dbReference type="NCBI Taxonomy" id="335848"/>
    <lineage>
        <taxon>Eukaryota</taxon>
        <taxon>Fungi</taxon>
        <taxon>Dikarya</taxon>
        <taxon>Ascomycota</taxon>
        <taxon>Pezizomycotina</taxon>
        <taxon>Sordariomycetes</taxon>
        <taxon>Xylariomycetidae</taxon>
        <taxon>Amphisphaeriales</taxon>
        <taxon>Apiosporaceae</taxon>
        <taxon>Apiospora</taxon>
    </lineage>
</organism>
<dbReference type="Pfam" id="PF24476">
    <property type="entry name" value="DUF7580"/>
    <property type="match status" value="1"/>
</dbReference>
<dbReference type="InterPro" id="IPR056002">
    <property type="entry name" value="DUF7580"/>
</dbReference>
<feature type="region of interest" description="Disordered" evidence="1">
    <location>
        <begin position="276"/>
        <end position="297"/>
    </location>
</feature>
<dbReference type="GeneID" id="92079204"/>
<accession>A0ABR1Q9F1</accession>
<dbReference type="EMBL" id="JAQQWE010000006">
    <property type="protein sequence ID" value="KAK7949034.1"/>
    <property type="molecule type" value="Genomic_DNA"/>
</dbReference>
<evidence type="ECO:0000256" key="1">
    <source>
        <dbReference type="SAM" id="MobiDB-lite"/>
    </source>
</evidence>
<dbReference type="PANTHER" id="PTHR35186">
    <property type="entry name" value="ANK_REP_REGION DOMAIN-CONTAINING PROTEIN"/>
    <property type="match status" value="1"/>
</dbReference>
<protein>
    <recommendedName>
        <fullName evidence="2">DUF7580 domain-containing protein</fullName>
    </recommendedName>
</protein>
<sequence>MAELGLAIAPLCIGAIKGTCVVLKRLKVLRHRNEEIKRLQKKFRTQTDNFLDECESFFQELLDDGDLAEELVKDEHHPLWDTVQLKTQVKDFLGRRAGRLEEIMQDIQGYISELDESLNAIPVDTKLKGVRQKKEAAEVLLKRSKYDSLVDAFKESIHELKNIRKASAKRKSLRDAVCSGKATSLRCLPPSYRDISRHSESFHDAISTFWSCLQKQHVSHDLRLLLDSRQDGSFRVVVRSENLRFVQISIPRALFPTNEDRPRPKKVRKVRFSDDCAAGSSSVPESDTTSSKTPCSAGSSMPTNLCSCGDLCKTVSGRCGGYLDTPDEVRHHLFPVCDDRCNHKECINEITQGTPVPLGDVFGYPVEQSISVPQQLRVALRLVKGTLQFASTPWLQALWCLRDVSYFQRTNNLAAALETMHISSDLSHKGRRDVNMAEMAVADELSMAQRVHGVGNPTLYSLGKALLQIGLWTLLPTEDISEIRRLAECNSRLGPVYERITQQCLDCNFASSKDLHDPDLQNAIYRDAVCGLEGIITSLEGR</sequence>
<keyword evidence="4" id="KW-1185">Reference proteome</keyword>
<feature type="compositionally biased region" description="Low complexity" evidence="1">
    <location>
        <begin position="280"/>
        <end position="291"/>
    </location>
</feature>
<comment type="caution">
    <text evidence="3">The sequence shown here is derived from an EMBL/GenBank/DDBJ whole genome shotgun (WGS) entry which is preliminary data.</text>
</comment>
<feature type="domain" description="DUF7580" evidence="2">
    <location>
        <begin position="369"/>
        <end position="533"/>
    </location>
</feature>
<dbReference type="Proteomes" id="UP001391051">
    <property type="component" value="Unassembled WGS sequence"/>
</dbReference>
<dbReference type="PANTHER" id="PTHR35186:SF4">
    <property type="entry name" value="PRION-INHIBITION AND PROPAGATION HELO DOMAIN-CONTAINING PROTEIN"/>
    <property type="match status" value="1"/>
</dbReference>
<reference evidence="3 4" key="1">
    <citation type="submission" date="2023-01" db="EMBL/GenBank/DDBJ databases">
        <title>Analysis of 21 Apiospora genomes using comparative genomics revels a genus with tremendous synthesis potential of carbohydrate active enzymes and secondary metabolites.</title>
        <authorList>
            <person name="Sorensen T."/>
        </authorList>
    </citation>
    <scope>NUCLEOTIDE SEQUENCE [LARGE SCALE GENOMIC DNA]</scope>
    <source>
        <strain evidence="3 4">CBS 24483</strain>
    </source>
</reference>
<name>A0ABR1Q9F1_9PEZI</name>
<dbReference type="RefSeq" id="XP_066698540.1">
    <property type="nucleotide sequence ID" value="XM_066846142.1"/>
</dbReference>
<gene>
    <name evidence="3" type="ORF">PG986_009920</name>
</gene>
<evidence type="ECO:0000313" key="4">
    <source>
        <dbReference type="Proteomes" id="UP001391051"/>
    </source>
</evidence>
<evidence type="ECO:0000259" key="2">
    <source>
        <dbReference type="Pfam" id="PF24476"/>
    </source>
</evidence>